<dbReference type="RefSeq" id="WP_243362193.1">
    <property type="nucleotide sequence ID" value="NZ_JALGBH010000002.1"/>
</dbReference>
<reference evidence="1" key="1">
    <citation type="submission" date="2022-03" db="EMBL/GenBank/DDBJ databases">
        <authorList>
            <person name="Woo C.Y."/>
        </authorList>
    </citation>
    <scope>NUCLEOTIDE SEQUENCE</scope>
    <source>
        <strain evidence="1">CYS-01</strain>
    </source>
</reference>
<keyword evidence="2" id="KW-1185">Reference proteome</keyword>
<sequence>MAQIPPITDSYIDEIIKSQGAYIEGINKTQGIKLRELIKRLNNYFEQEIPKNTSQLINDSNYVTNPLISGLPEENNSKRPFIIRSLANYNPDEVFGTGTQPLHVMLIATELIAGKETVTQLKISDGVTAFKDLKNLVGSSAGNFVTLDTFQTISEGKIFQGDNWEVETLINKNGATFNGTEDGLYNRISSYGMGIITELSDTSTAGYYNDQLWIHHSTNNTNVALKAEGLEIKKDNESIFCKRDSIVFTGTNEKKTTVKPGVLTDDIEISFPSESGKLALKTDIPTPVDISGKANDADVLHKTGNLNESITGKKTFQQAPALESLTGNRMLSLSATKEIESFYEITQPVISNATIITQLTTAANWNASDVYTGTAITGAYQMQFYADANYWYYFYNDTTPIRIARRATQLAATDTEAQAGTVTNKYLTPANWGYLKGIVNNITALWQFTVGIGIGIAGVTSSFLKLAANTTAKSQVNLTPSATDVTSPVNGDVWNNAGELKLMENSIVNRMVKLYNNELLKSDGNYILMSNQYGDLSNSVKVAERWVYDSDVISAITGASWSSNRANITPANNKVMYKGQRYDDGTYTYEATEDNYLRRW</sequence>
<dbReference type="Gene3D" id="6.10.140.2190">
    <property type="match status" value="1"/>
</dbReference>
<accession>A0ABS9ZXU9</accession>
<evidence type="ECO:0000313" key="1">
    <source>
        <dbReference type="EMBL" id="MCJ0743120.1"/>
    </source>
</evidence>
<dbReference type="Proteomes" id="UP001165460">
    <property type="component" value="Unassembled WGS sequence"/>
</dbReference>
<name>A0ABS9ZXU9_9SPHI</name>
<dbReference type="EMBL" id="JALGBH010000002">
    <property type="protein sequence ID" value="MCJ0743120.1"/>
    <property type="molecule type" value="Genomic_DNA"/>
</dbReference>
<evidence type="ECO:0000313" key="2">
    <source>
        <dbReference type="Proteomes" id="UP001165460"/>
    </source>
</evidence>
<proteinExistence type="predicted"/>
<protein>
    <submittedName>
        <fullName evidence="1">Uncharacterized protein</fullName>
    </submittedName>
</protein>
<organism evidence="1 2">
    <name type="scientific">Pedobacter montanisoli</name>
    <dbReference type="NCBI Taxonomy" id="2923277"/>
    <lineage>
        <taxon>Bacteria</taxon>
        <taxon>Pseudomonadati</taxon>
        <taxon>Bacteroidota</taxon>
        <taxon>Sphingobacteriia</taxon>
        <taxon>Sphingobacteriales</taxon>
        <taxon>Sphingobacteriaceae</taxon>
        <taxon>Pedobacter</taxon>
    </lineage>
</organism>
<comment type="caution">
    <text evidence="1">The sequence shown here is derived from an EMBL/GenBank/DDBJ whole genome shotgun (WGS) entry which is preliminary data.</text>
</comment>
<gene>
    <name evidence="1" type="ORF">MMF97_10385</name>
</gene>